<dbReference type="Proteomes" id="UP000499080">
    <property type="component" value="Unassembled WGS sequence"/>
</dbReference>
<dbReference type="Pfam" id="PF00075">
    <property type="entry name" value="RNase_H"/>
    <property type="match status" value="1"/>
</dbReference>
<proteinExistence type="predicted"/>
<dbReference type="PROSITE" id="PS50879">
    <property type="entry name" value="RNASE_H_1"/>
    <property type="match status" value="1"/>
</dbReference>
<dbReference type="Gene3D" id="3.30.420.10">
    <property type="entry name" value="Ribonuclease H-like superfamily/Ribonuclease H"/>
    <property type="match status" value="1"/>
</dbReference>
<dbReference type="OrthoDB" id="6437652at2759"/>
<dbReference type="SUPFAM" id="SSF53098">
    <property type="entry name" value="Ribonuclease H-like"/>
    <property type="match status" value="1"/>
</dbReference>
<dbReference type="EMBL" id="BGPR01000027">
    <property type="protein sequence ID" value="GBL82090.1"/>
    <property type="molecule type" value="Genomic_DNA"/>
</dbReference>
<organism evidence="2 3">
    <name type="scientific">Araneus ventricosus</name>
    <name type="common">Orbweaver spider</name>
    <name type="synonym">Epeira ventricosa</name>
    <dbReference type="NCBI Taxonomy" id="182803"/>
    <lineage>
        <taxon>Eukaryota</taxon>
        <taxon>Metazoa</taxon>
        <taxon>Ecdysozoa</taxon>
        <taxon>Arthropoda</taxon>
        <taxon>Chelicerata</taxon>
        <taxon>Arachnida</taxon>
        <taxon>Araneae</taxon>
        <taxon>Araneomorphae</taxon>
        <taxon>Entelegynae</taxon>
        <taxon>Araneoidea</taxon>
        <taxon>Araneidae</taxon>
        <taxon>Araneus</taxon>
    </lineage>
</organism>
<evidence type="ECO:0000313" key="3">
    <source>
        <dbReference type="Proteomes" id="UP000499080"/>
    </source>
</evidence>
<comment type="caution">
    <text evidence="2">The sequence shown here is derived from an EMBL/GenBank/DDBJ whole genome shotgun (WGS) entry which is preliminary data.</text>
</comment>
<gene>
    <name evidence="2" type="ORF">AVEN_50647_1</name>
</gene>
<dbReference type="GO" id="GO:0004523">
    <property type="term" value="F:RNA-DNA hybrid ribonuclease activity"/>
    <property type="evidence" value="ECO:0007669"/>
    <property type="project" value="InterPro"/>
</dbReference>
<dbReference type="GO" id="GO:0003676">
    <property type="term" value="F:nucleic acid binding"/>
    <property type="evidence" value="ECO:0007669"/>
    <property type="project" value="InterPro"/>
</dbReference>
<feature type="domain" description="RNase H type-1" evidence="1">
    <location>
        <begin position="51"/>
        <end position="179"/>
    </location>
</feature>
<sequence length="330" mass="37181">MAFNYLRGIQINVNHCVAAHLGVFRAARDLNLDFVAIQDPYLIKGEPPKLNFGYYEVYTDGSRINNETGFSACILQNNINIENLLYKLKNFNSVFQSELAAIHRAAIWAAEKNSTINIHTDSLSSIAALKSASARSGFVNNIKKDLFQLKHLVGLSWVKAHIGIQGNELADQQAKLATTTGVVDKDIPAPRSFIKRTLNIYMINEWNEYRRQYDSASGARVREYLPGVSPKFLIHNNFLIFFLSGHGPFPQYLWRLKFLDSPLCVCGEVGDADHYTFCCSLTQKFHLLKPADAHKKAWLQNLINNPQALNKLKEAFRISGEVCDSLTQNA</sequence>
<dbReference type="CDD" id="cd09276">
    <property type="entry name" value="Rnase_HI_RT_non_LTR"/>
    <property type="match status" value="1"/>
</dbReference>
<evidence type="ECO:0000259" key="1">
    <source>
        <dbReference type="PROSITE" id="PS50879"/>
    </source>
</evidence>
<dbReference type="InterPro" id="IPR002156">
    <property type="entry name" value="RNaseH_domain"/>
</dbReference>
<reference evidence="2 3" key="1">
    <citation type="journal article" date="2019" name="Sci. Rep.">
        <title>Orb-weaving spider Araneus ventricosus genome elucidates the spidroin gene catalogue.</title>
        <authorList>
            <person name="Kono N."/>
            <person name="Nakamura H."/>
            <person name="Ohtoshi R."/>
            <person name="Moran D.A.P."/>
            <person name="Shinohara A."/>
            <person name="Yoshida Y."/>
            <person name="Fujiwara M."/>
            <person name="Mori M."/>
            <person name="Tomita M."/>
            <person name="Arakawa K."/>
        </authorList>
    </citation>
    <scope>NUCLEOTIDE SEQUENCE [LARGE SCALE GENOMIC DNA]</scope>
</reference>
<protein>
    <recommendedName>
        <fullName evidence="1">RNase H type-1 domain-containing protein</fullName>
    </recommendedName>
</protein>
<name>A0A4Y2AQP6_ARAVE</name>
<evidence type="ECO:0000313" key="2">
    <source>
        <dbReference type="EMBL" id="GBL82090.1"/>
    </source>
</evidence>
<keyword evidence="3" id="KW-1185">Reference proteome</keyword>
<accession>A0A4Y2AQP6</accession>
<dbReference type="InterPro" id="IPR012337">
    <property type="entry name" value="RNaseH-like_sf"/>
</dbReference>
<dbReference type="AlphaFoldDB" id="A0A4Y2AQP6"/>
<dbReference type="InterPro" id="IPR036397">
    <property type="entry name" value="RNaseH_sf"/>
</dbReference>